<keyword evidence="2" id="KW-1185">Reference proteome</keyword>
<protein>
    <submittedName>
        <fullName evidence="1">Uncharacterized protein</fullName>
    </submittedName>
</protein>
<evidence type="ECO:0000313" key="2">
    <source>
        <dbReference type="Proteomes" id="UP000009080"/>
    </source>
</evidence>
<sequence length="49" mass="5338">MAIQWVNVGALKWRSKLHKGSDFEAKIEEINGATCTHLMLPNAPGSESA</sequence>
<reference evidence="1 2" key="1">
    <citation type="journal article" date="2009" name="PLoS ONE">
        <title>The complete genome of Teredinibacter turnerae T7901: an intracellular endosymbiont of marine wood-boring bivalves (shipworms).</title>
        <authorList>
            <person name="Yang J.C."/>
            <person name="Madupu R."/>
            <person name="Durkin A.S."/>
            <person name="Ekborg N.A."/>
            <person name="Pedamallu C.S."/>
            <person name="Hostetler J.B."/>
            <person name="Radune D."/>
            <person name="Toms B.S."/>
            <person name="Henrissat B."/>
            <person name="Coutinho P.M."/>
            <person name="Schwarz S."/>
            <person name="Field L."/>
            <person name="Trindade-Silva A.E."/>
            <person name="Soares C.A.G."/>
            <person name="Elshahawi S."/>
            <person name="Hanora A."/>
            <person name="Schmidt E.W."/>
            <person name="Haygood M.G."/>
            <person name="Posfai J."/>
            <person name="Benner J."/>
            <person name="Madinger C."/>
            <person name="Nove J."/>
            <person name="Anton B."/>
            <person name="Chaudhary K."/>
            <person name="Foster J."/>
            <person name="Holman A."/>
            <person name="Kumar S."/>
            <person name="Lessard P.A."/>
            <person name="Luyten Y.A."/>
            <person name="Slatko B."/>
            <person name="Wood N."/>
            <person name="Wu B."/>
            <person name="Teplitski M."/>
            <person name="Mougous J.D."/>
            <person name="Ward N."/>
            <person name="Eisen J.A."/>
            <person name="Badger J.H."/>
            <person name="Distel D.L."/>
        </authorList>
    </citation>
    <scope>NUCLEOTIDE SEQUENCE [LARGE SCALE GENOMIC DNA]</scope>
    <source>
        <strain evidence="2">ATCC 39867 / T7901</strain>
    </source>
</reference>
<dbReference type="RefSeq" id="WP_015818602.1">
    <property type="nucleotide sequence ID" value="NC_012997.1"/>
</dbReference>
<dbReference type="HOGENOM" id="CLU_3141659_0_0_6"/>
<dbReference type="EMBL" id="CP001614">
    <property type="protein sequence ID" value="ACR12490.1"/>
    <property type="molecule type" value="Genomic_DNA"/>
</dbReference>
<dbReference type="AlphaFoldDB" id="C5BKK3"/>
<evidence type="ECO:0000313" key="1">
    <source>
        <dbReference type="EMBL" id="ACR12490.1"/>
    </source>
</evidence>
<accession>C5BKK3</accession>
<name>C5BKK3_TERTT</name>
<gene>
    <name evidence="1" type="ordered locus">TERTU_4725</name>
</gene>
<dbReference type="Proteomes" id="UP000009080">
    <property type="component" value="Chromosome"/>
</dbReference>
<proteinExistence type="predicted"/>
<organism evidence="1 2">
    <name type="scientific">Teredinibacter turnerae (strain ATCC 39867 / T7901)</name>
    <dbReference type="NCBI Taxonomy" id="377629"/>
    <lineage>
        <taxon>Bacteria</taxon>
        <taxon>Pseudomonadati</taxon>
        <taxon>Pseudomonadota</taxon>
        <taxon>Gammaproteobacteria</taxon>
        <taxon>Cellvibrionales</taxon>
        <taxon>Cellvibrionaceae</taxon>
        <taxon>Teredinibacter</taxon>
    </lineage>
</organism>
<dbReference type="KEGG" id="ttu:TERTU_4725"/>